<keyword evidence="1" id="KW-0812">Transmembrane</keyword>
<keyword evidence="3" id="KW-1185">Reference proteome</keyword>
<dbReference type="KEGG" id="bco:Bcell_2316"/>
<feature type="transmembrane region" description="Helical" evidence="1">
    <location>
        <begin position="21"/>
        <end position="48"/>
    </location>
</feature>
<dbReference type="HOGENOM" id="CLU_3114428_0_0_9"/>
<dbReference type="RefSeq" id="WP_013488911.1">
    <property type="nucleotide sequence ID" value="NC_014829.1"/>
</dbReference>
<evidence type="ECO:0000313" key="2">
    <source>
        <dbReference type="EMBL" id="ADU30576.1"/>
    </source>
</evidence>
<keyword evidence="1" id="KW-1133">Transmembrane helix</keyword>
<gene>
    <name evidence="2" type="ordered locus">Bcell_2316</name>
</gene>
<organism evidence="2 3">
    <name type="scientific">Evansella cellulosilytica (strain ATCC 21833 / DSM 2522 / FERM P-1141 / JCM 9156 / N-4)</name>
    <name type="common">Bacillus cellulosilyticus</name>
    <dbReference type="NCBI Taxonomy" id="649639"/>
    <lineage>
        <taxon>Bacteria</taxon>
        <taxon>Bacillati</taxon>
        <taxon>Bacillota</taxon>
        <taxon>Bacilli</taxon>
        <taxon>Bacillales</taxon>
        <taxon>Bacillaceae</taxon>
        <taxon>Evansella</taxon>
    </lineage>
</organism>
<dbReference type="STRING" id="649639.Bcell_2316"/>
<dbReference type="EMBL" id="CP002394">
    <property type="protein sequence ID" value="ADU30576.1"/>
    <property type="molecule type" value="Genomic_DNA"/>
</dbReference>
<keyword evidence="1" id="KW-0472">Membrane</keyword>
<dbReference type="AlphaFoldDB" id="E6TR64"/>
<sequence length="50" mass="5745">MGRAMENRKVDIDKNDEKRPLVGTWFSLGIVGVSILATYILLISIYMFRL</sequence>
<evidence type="ECO:0000256" key="1">
    <source>
        <dbReference type="SAM" id="Phobius"/>
    </source>
</evidence>
<evidence type="ECO:0000313" key="3">
    <source>
        <dbReference type="Proteomes" id="UP000001401"/>
    </source>
</evidence>
<proteinExistence type="predicted"/>
<dbReference type="Proteomes" id="UP000001401">
    <property type="component" value="Chromosome"/>
</dbReference>
<protein>
    <submittedName>
        <fullName evidence="2">Uncharacterized protein</fullName>
    </submittedName>
</protein>
<name>E6TR64_EVAC2</name>
<dbReference type="OrthoDB" id="2916159at2"/>
<accession>E6TR64</accession>
<reference evidence="2" key="1">
    <citation type="submission" date="2010-12" db="EMBL/GenBank/DDBJ databases">
        <title>Complete sequence of Bacillus cellulosilyticus DSM 2522.</title>
        <authorList>
            <consortium name="US DOE Joint Genome Institute"/>
            <person name="Lucas S."/>
            <person name="Copeland A."/>
            <person name="Lapidus A."/>
            <person name="Cheng J.-F."/>
            <person name="Bruce D."/>
            <person name="Goodwin L."/>
            <person name="Pitluck S."/>
            <person name="Chertkov O."/>
            <person name="Detter J.C."/>
            <person name="Han C."/>
            <person name="Tapia R."/>
            <person name="Land M."/>
            <person name="Hauser L."/>
            <person name="Jeffries C."/>
            <person name="Kyrpides N."/>
            <person name="Ivanova N."/>
            <person name="Mikhailova N."/>
            <person name="Brumm P."/>
            <person name="Mead D."/>
            <person name="Woyke T."/>
        </authorList>
    </citation>
    <scope>NUCLEOTIDE SEQUENCE [LARGE SCALE GENOMIC DNA]</scope>
    <source>
        <strain evidence="2">DSM 2522</strain>
    </source>
</reference>